<dbReference type="PANTHER" id="PTHR37972:SF3">
    <property type="entry name" value="PROTEIN CBG11222"/>
    <property type="match status" value="1"/>
</dbReference>
<comment type="caution">
    <text evidence="4">The sequence shown here is derived from an EMBL/GenBank/DDBJ whole genome shotgun (WGS) entry which is preliminary data.</text>
</comment>
<organism evidence="4 5">
    <name type="scientific">Steinernema hermaphroditum</name>
    <dbReference type="NCBI Taxonomy" id="289476"/>
    <lineage>
        <taxon>Eukaryota</taxon>
        <taxon>Metazoa</taxon>
        <taxon>Ecdysozoa</taxon>
        <taxon>Nematoda</taxon>
        <taxon>Chromadorea</taxon>
        <taxon>Rhabditida</taxon>
        <taxon>Tylenchina</taxon>
        <taxon>Panagrolaimomorpha</taxon>
        <taxon>Strongyloidoidea</taxon>
        <taxon>Steinernematidae</taxon>
        <taxon>Steinernema</taxon>
    </lineage>
</organism>
<evidence type="ECO:0000256" key="2">
    <source>
        <dbReference type="SAM" id="Phobius"/>
    </source>
</evidence>
<dbReference type="InterPro" id="IPR036465">
    <property type="entry name" value="vWFA_dom_sf"/>
</dbReference>
<sequence>MNSRRIDEFVHSRRFPVFSSLVLCTGLIFLVAGIVLTIIGSTRTTRRTSASNGGSGERTKQEVELYSMKTELYKNYTWKQYLDNMDNPKTIDFTNEVQLRLRQLIRESRSHNRRTLFEFQEVSNNAYDVLKVQILKYEQTAADGILVYASAILLGDHIPPEKDISATINSVTNNTVTASNATTVQTFSAEYCKEMERPIATTPPVATQTCPTNTTKPCAACITTTPETCPSCPTCPTVTVQTSPPSTTAATTSSHPSNTTCPTVSCPTCPLCNNGSTTLTTPTSTLSPQTCSSCPVCPTTTTIPQNCPPPPPCNCSKSTTSIPTTLPTVITSTINGTTSQSTPASTLLSTTSSPQQSTTSSLQATTTREFTTSSSPLSSTTTVTTPAPTQPYCKGGNGPFVKQDISVVFELSTARAIVDKKIAHFIGNTLFPPEYYELPGSSGNDLFTQLLIAPFPNTSTYKGIVRPDYAAIKGLADVQAWLNAVETLDGYYNFNGDAIVDGVEFFATQNFANKRQGVKKSLLIIASSDIGVSGTQAAVAALKKTSTVITISVGSGAQTLGSLASAGFAFSISNLEDAIETSTVVSNISSKLLIQSGVCPTQATTVYATLPLTSPQPHTTLATTSHLTTSVPKPASCNDGNGPFVKQDISVVFELSAARAPVDKKIADFIGYTLFPTEHYELPGSSGNDPVTQLLVAPFPNTTTYQGIVKTDYTAIKDLADVQAWLNAAQTLEGHYKLKGDAIVDGIDYFTNQNFENKRQGVKRSVFIIASSDAGVAGAKTAVEALKKTSTIVTISVGSGAQTLESLASAGFAFTISSLDNLAETSRVVSNITSKLLVESSFCPLPSTTTVLPSTLTQKQSTSAAPISTTTSEAPTTNTHCAMGIVQDIAIVFDQSSSNAILADKVAKFIENTLFASSNYLITDSNGNTVTQLLPIPYPLYNGGFISPKYPIWKSKNDFFLYIWSMRNVYRQLSNYIAGTGIADSLNLVKTANTDSSHRNTVNSTLIVVGSGASDINKAQSIADDIKNAGMRIITIGTSGDSTFHKLSSGSSGDEFTIKDISDNAFWAEIAENITLSLAELSGQCMPLTQVTPPPATAQSTTSLLTTASTTTVQETTVCTGPSSIDEDIAVVYDLSSGDVPASPDQVVDFIRSGLFNKSKYGNAQYAAVPFPSISSETDLLTMGYANFALLRSLTHDTLPVWKRHSNLKSTISDGLKNVWRINNGTLGENHRRKGVPNTIMIIAKSDTDVPNSEPIAKVLQAQGSTLLTVSIGAKTNLTPLASNQYSFTVSDFSNSSELASIAEKITEALAPCYAKRR</sequence>
<keyword evidence="2" id="KW-0472">Membrane</keyword>
<keyword evidence="5" id="KW-1185">Reference proteome</keyword>
<dbReference type="SUPFAM" id="SSF53300">
    <property type="entry name" value="vWA-like"/>
    <property type="match status" value="3"/>
</dbReference>
<proteinExistence type="predicted"/>
<name>A0AA39LDI8_9BILA</name>
<dbReference type="InterPro" id="IPR002035">
    <property type="entry name" value="VWF_A"/>
</dbReference>
<evidence type="ECO:0000313" key="5">
    <source>
        <dbReference type="Proteomes" id="UP001175271"/>
    </source>
</evidence>
<feature type="region of interest" description="Disordered" evidence="1">
    <location>
        <begin position="335"/>
        <end position="391"/>
    </location>
</feature>
<feature type="compositionally biased region" description="Low complexity" evidence="1">
    <location>
        <begin position="337"/>
        <end position="391"/>
    </location>
</feature>
<gene>
    <name evidence="4" type="ORF">QR680_000095</name>
</gene>
<feature type="domain" description="VWFA" evidence="3">
    <location>
        <begin position="1128"/>
        <end position="1306"/>
    </location>
</feature>
<dbReference type="PROSITE" id="PS50234">
    <property type="entry name" value="VWFA"/>
    <property type="match status" value="2"/>
</dbReference>
<dbReference type="Proteomes" id="UP001175271">
    <property type="component" value="Unassembled WGS sequence"/>
</dbReference>
<keyword evidence="2" id="KW-1133">Transmembrane helix</keyword>
<evidence type="ECO:0000256" key="1">
    <source>
        <dbReference type="SAM" id="MobiDB-lite"/>
    </source>
</evidence>
<evidence type="ECO:0000259" key="3">
    <source>
        <dbReference type="PROSITE" id="PS50234"/>
    </source>
</evidence>
<feature type="domain" description="VWFA" evidence="3">
    <location>
        <begin position="648"/>
        <end position="832"/>
    </location>
</feature>
<keyword evidence="2" id="KW-0812">Transmembrane</keyword>
<dbReference type="Gene3D" id="3.40.50.410">
    <property type="entry name" value="von Willebrand factor, type A domain"/>
    <property type="match status" value="3"/>
</dbReference>
<evidence type="ECO:0000313" key="4">
    <source>
        <dbReference type="EMBL" id="KAK0393200.1"/>
    </source>
</evidence>
<feature type="transmembrane region" description="Helical" evidence="2">
    <location>
        <begin position="21"/>
        <end position="40"/>
    </location>
</feature>
<protein>
    <recommendedName>
        <fullName evidence="3">VWFA domain-containing protein</fullName>
    </recommendedName>
</protein>
<dbReference type="PANTHER" id="PTHR37972">
    <property type="entry name" value="PROTEIN CBG25533"/>
    <property type="match status" value="1"/>
</dbReference>
<dbReference type="EMBL" id="JAUCMV010000005">
    <property type="protein sequence ID" value="KAK0393200.1"/>
    <property type="molecule type" value="Genomic_DNA"/>
</dbReference>
<reference evidence="4" key="1">
    <citation type="submission" date="2023-06" db="EMBL/GenBank/DDBJ databases">
        <title>Genomic analysis of the entomopathogenic nematode Steinernema hermaphroditum.</title>
        <authorList>
            <person name="Schwarz E.M."/>
            <person name="Heppert J.K."/>
            <person name="Baniya A."/>
            <person name="Schwartz H.T."/>
            <person name="Tan C.-H."/>
            <person name="Antoshechkin I."/>
            <person name="Sternberg P.W."/>
            <person name="Goodrich-Blair H."/>
            <person name="Dillman A.R."/>
        </authorList>
    </citation>
    <scope>NUCLEOTIDE SEQUENCE</scope>
    <source>
        <strain evidence="4">PS9179</strain>
        <tissue evidence="4">Whole animal</tissue>
    </source>
</reference>
<accession>A0AA39LDI8</accession>